<keyword evidence="2" id="KW-1185">Reference proteome</keyword>
<dbReference type="Proteomes" id="UP000217258">
    <property type="component" value="Chromosome I"/>
</dbReference>
<sequence>MLAQSNLIVLPTPLLVQHANLGRKLMLIMENGLEVPVSQTYLANAKAALNT</sequence>
<dbReference type="Gene3D" id="2.20.25.10">
    <property type="match status" value="1"/>
</dbReference>
<accession>A0ABN5C531</accession>
<reference evidence="1 2" key="1">
    <citation type="submission" date="2015-06" db="EMBL/GenBank/DDBJ databases">
        <authorList>
            <person name="Xie B.-B."/>
            <person name="Rong J.-C."/>
            <person name="Qin Q.-L."/>
            <person name="Zhang Y.-Z."/>
        </authorList>
    </citation>
    <scope>NUCLEOTIDE SEQUENCE [LARGE SCALE GENOMIC DNA]</scope>
    <source>
        <strain evidence="1 2">KMM 3549</strain>
    </source>
</reference>
<dbReference type="EMBL" id="CP011030">
    <property type="protein sequence ID" value="ATC89661.1"/>
    <property type="molecule type" value="Genomic_DNA"/>
</dbReference>
<protein>
    <submittedName>
        <fullName evidence="1">Uncharacterized protein</fullName>
    </submittedName>
</protein>
<name>A0ABN5C531_9GAMM</name>
<evidence type="ECO:0000313" key="2">
    <source>
        <dbReference type="Proteomes" id="UP000217258"/>
    </source>
</evidence>
<gene>
    <name evidence="1" type="ORF">PISS_a0640</name>
</gene>
<organism evidence="1 2">
    <name type="scientific">Pseudoalteromonas issachenkonii</name>
    <dbReference type="NCBI Taxonomy" id="152297"/>
    <lineage>
        <taxon>Bacteria</taxon>
        <taxon>Pseudomonadati</taxon>
        <taxon>Pseudomonadota</taxon>
        <taxon>Gammaproteobacteria</taxon>
        <taxon>Alteromonadales</taxon>
        <taxon>Pseudoalteromonadaceae</taxon>
        <taxon>Pseudoalteromonas</taxon>
    </lineage>
</organism>
<evidence type="ECO:0000313" key="1">
    <source>
        <dbReference type="EMBL" id="ATC89661.1"/>
    </source>
</evidence>
<proteinExistence type="predicted"/>